<dbReference type="Pfam" id="PF05145">
    <property type="entry name" value="AbrB"/>
    <property type="match status" value="2"/>
</dbReference>
<accession>A0A212J519</accession>
<dbReference type="AlphaFoldDB" id="A0A212J519"/>
<dbReference type="EMBL" id="FLUQ01000001">
    <property type="protein sequence ID" value="SBV94530.1"/>
    <property type="molecule type" value="Genomic_DNA"/>
</dbReference>
<evidence type="ECO:0000256" key="1">
    <source>
        <dbReference type="SAM" id="Phobius"/>
    </source>
</evidence>
<dbReference type="PANTHER" id="PTHR38457:SF1">
    <property type="entry name" value="REGULATOR ABRB-RELATED"/>
    <property type="match status" value="1"/>
</dbReference>
<proteinExistence type="predicted"/>
<keyword evidence="1" id="KW-1133">Transmembrane helix</keyword>
<sequence>MALDTDVLLFFFAALAGGAFGKFIKLPGGALLGSTIAVAAVGIMFDLSHTPPFFLILLIQLLTGCMLGQSINRRFWQDILTIWRPCLTVIFLYTLLAVPFAAVLAMVFGFDVLTALLAATPARMQDMIVLAGSTDADAVTVMLMQLVRQFAIIGITPFLLFQYTRGKKNAATARKNGGLHLPAFCRADAESYAILMVPGILGAAAGHATGHILGALLGAFCGVALSRIIWLRAGEIPFPKPFAFIIQCLAGILLGSRITPEIGDLVFARLTPLVAACLYVILAGLVAAAILHRHYKWHKGLSWMAAAPGRVSDMLAMSQDIDLSGGERLALASVHTVRQVYFTLLISAAMVFF</sequence>
<evidence type="ECO:0008006" key="3">
    <source>
        <dbReference type="Google" id="ProtNLM"/>
    </source>
</evidence>
<name>A0A212J519_9DELT</name>
<gene>
    <name evidence="2" type="ORF">KL86DPRO_10713</name>
</gene>
<keyword evidence="1" id="KW-0812">Transmembrane</keyword>
<feature type="transmembrane region" description="Helical" evidence="1">
    <location>
        <begin position="91"/>
        <end position="118"/>
    </location>
</feature>
<evidence type="ECO:0000313" key="2">
    <source>
        <dbReference type="EMBL" id="SBV94530.1"/>
    </source>
</evidence>
<feature type="transmembrane region" description="Helical" evidence="1">
    <location>
        <begin position="189"/>
        <end position="206"/>
    </location>
</feature>
<feature type="transmembrane region" description="Helical" evidence="1">
    <location>
        <begin position="138"/>
        <end position="161"/>
    </location>
</feature>
<feature type="transmembrane region" description="Helical" evidence="1">
    <location>
        <begin position="212"/>
        <end position="230"/>
    </location>
</feature>
<dbReference type="GO" id="GO:0016020">
    <property type="term" value="C:membrane"/>
    <property type="evidence" value="ECO:0007669"/>
    <property type="project" value="InterPro"/>
</dbReference>
<dbReference type="PANTHER" id="PTHR38457">
    <property type="entry name" value="REGULATOR ABRB-RELATED"/>
    <property type="match status" value="1"/>
</dbReference>
<dbReference type="InterPro" id="IPR007820">
    <property type="entry name" value="AbrB_fam"/>
</dbReference>
<feature type="transmembrane region" description="Helical" evidence="1">
    <location>
        <begin position="53"/>
        <end position="71"/>
    </location>
</feature>
<organism evidence="2">
    <name type="scientific">uncultured delta proteobacterium</name>
    <dbReference type="NCBI Taxonomy" id="34034"/>
    <lineage>
        <taxon>Bacteria</taxon>
        <taxon>Deltaproteobacteria</taxon>
        <taxon>environmental samples</taxon>
    </lineage>
</organism>
<keyword evidence="1" id="KW-0472">Membrane</keyword>
<protein>
    <recommendedName>
        <fullName evidence="3">Ammonia monooxygenase</fullName>
    </recommendedName>
</protein>
<feature type="transmembrane region" description="Helical" evidence="1">
    <location>
        <begin position="270"/>
        <end position="291"/>
    </location>
</feature>
<feature type="transmembrane region" description="Helical" evidence="1">
    <location>
        <begin position="242"/>
        <end position="258"/>
    </location>
</feature>
<reference evidence="2" key="1">
    <citation type="submission" date="2016-04" db="EMBL/GenBank/DDBJ databases">
        <authorList>
            <person name="Evans L.H."/>
            <person name="Alamgir A."/>
            <person name="Owens N."/>
            <person name="Weber N.D."/>
            <person name="Virtaneva K."/>
            <person name="Barbian K."/>
            <person name="Babar A."/>
            <person name="Rosenke K."/>
        </authorList>
    </citation>
    <scope>NUCLEOTIDE SEQUENCE</scope>
    <source>
        <strain evidence="2">86</strain>
    </source>
</reference>
<dbReference type="GO" id="GO:0010468">
    <property type="term" value="P:regulation of gene expression"/>
    <property type="evidence" value="ECO:0007669"/>
    <property type="project" value="InterPro"/>
</dbReference>